<evidence type="ECO:0000313" key="3">
    <source>
        <dbReference type="Proteomes" id="UP001054945"/>
    </source>
</evidence>
<protein>
    <submittedName>
        <fullName evidence="2">Uncharacterized protein</fullName>
    </submittedName>
</protein>
<dbReference type="EMBL" id="BPLR01012471">
    <property type="protein sequence ID" value="GIY54107.1"/>
    <property type="molecule type" value="Genomic_DNA"/>
</dbReference>
<gene>
    <name evidence="2" type="ORF">CEXT_739791</name>
</gene>
<keyword evidence="3" id="KW-1185">Reference proteome</keyword>
<name>A0AAV4U8Q4_CAEEX</name>
<dbReference type="Proteomes" id="UP001054945">
    <property type="component" value="Unassembled WGS sequence"/>
</dbReference>
<evidence type="ECO:0000256" key="1">
    <source>
        <dbReference type="SAM" id="MobiDB-lite"/>
    </source>
</evidence>
<dbReference type="AlphaFoldDB" id="A0AAV4U8Q4"/>
<evidence type="ECO:0000313" key="2">
    <source>
        <dbReference type="EMBL" id="GIY54107.1"/>
    </source>
</evidence>
<reference evidence="2 3" key="1">
    <citation type="submission" date="2021-06" db="EMBL/GenBank/DDBJ databases">
        <title>Caerostris extrusa draft genome.</title>
        <authorList>
            <person name="Kono N."/>
            <person name="Arakawa K."/>
        </authorList>
    </citation>
    <scope>NUCLEOTIDE SEQUENCE [LARGE SCALE GENOMIC DNA]</scope>
</reference>
<organism evidence="2 3">
    <name type="scientific">Caerostris extrusa</name>
    <name type="common">Bark spider</name>
    <name type="synonym">Caerostris bankana</name>
    <dbReference type="NCBI Taxonomy" id="172846"/>
    <lineage>
        <taxon>Eukaryota</taxon>
        <taxon>Metazoa</taxon>
        <taxon>Ecdysozoa</taxon>
        <taxon>Arthropoda</taxon>
        <taxon>Chelicerata</taxon>
        <taxon>Arachnida</taxon>
        <taxon>Araneae</taxon>
        <taxon>Araneomorphae</taxon>
        <taxon>Entelegynae</taxon>
        <taxon>Araneoidea</taxon>
        <taxon>Araneidae</taxon>
        <taxon>Caerostris</taxon>
    </lineage>
</organism>
<accession>A0AAV4U8Q4</accession>
<feature type="region of interest" description="Disordered" evidence="1">
    <location>
        <begin position="1"/>
        <end position="26"/>
    </location>
</feature>
<sequence length="126" mass="13450">MESGGGFPLRGTRISKAGDVGEKGVTTGKIPGRCVERAVLSKQCHCGANLREGTHLGSRCSNYGLPRPRLRHLPAESLEKGGVSKGGPRQSIHARWCDSGLHGSLEFSMRMCGPTCEREDLSGFGK</sequence>
<proteinExistence type="predicted"/>
<comment type="caution">
    <text evidence="2">The sequence shown here is derived from an EMBL/GenBank/DDBJ whole genome shotgun (WGS) entry which is preliminary data.</text>
</comment>